<keyword evidence="1" id="KW-1133">Transmembrane helix</keyword>
<keyword evidence="1" id="KW-0812">Transmembrane</keyword>
<keyword evidence="1" id="KW-0472">Membrane</keyword>
<evidence type="ECO:0000256" key="1">
    <source>
        <dbReference type="SAM" id="Phobius"/>
    </source>
</evidence>
<name>A0ABX1CJV2_9SPHN</name>
<accession>A0ABX1CJV2</accession>
<organism evidence="2 3">
    <name type="scientific">Sphingomonas corticis</name>
    <dbReference type="NCBI Taxonomy" id="2722791"/>
    <lineage>
        <taxon>Bacteria</taxon>
        <taxon>Pseudomonadati</taxon>
        <taxon>Pseudomonadota</taxon>
        <taxon>Alphaproteobacteria</taxon>
        <taxon>Sphingomonadales</taxon>
        <taxon>Sphingomonadaceae</taxon>
        <taxon>Sphingomonas</taxon>
    </lineage>
</organism>
<evidence type="ECO:0000313" key="3">
    <source>
        <dbReference type="Proteomes" id="UP000732399"/>
    </source>
</evidence>
<sequence>MRPRRPRLVPLRRLLRDSRGASAVEYGLILALVVLVSFVALLAVARTTNRIWTDMDEKVRTASNQ</sequence>
<evidence type="ECO:0000313" key="2">
    <source>
        <dbReference type="EMBL" id="NJR77043.1"/>
    </source>
</evidence>
<gene>
    <name evidence="2" type="ORF">HBH26_00250</name>
</gene>
<dbReference type="RefSeq" id="WP_168132559.1">
    <property type="nucleotide sequence ID" value="NZ_JAAVJH010000001.1"/>
</dbReference>
<comment type="caution">
    <text evidence="2">The sequence shown here is derived from an EMBL/GenBank/DDBJ whole genome shotgun (WGS) entry which is preliminary data.</text>
</comment>
<dbReference type="EMBL" id="JAAVJH010000001">
    <property type="protein sequence ID" value="NJR77043.1"/>
    <property type="molecule type" value="Genomic_DNA"/>
</dbReference>
<protein>
    <submittedName>
        <fullName evidence="2">Flp family type IVb pilin</fullName>
    </submittedName>
</protein>
<dbReference type="Proteomes" id="UP000732399">
    <property type="component" value="Unassembled WGS sequence"/>
</dbReference>
<proteinExistence type="predicted"/>
<reference evidence="2 3" key="1">
    <citation type="submission" date="2020-03" db="EMBL/GenBank/DDBJ databases">
        <authorList>
            <person name="Wang L."/>
            <person name="He N."/>
            <person name="Li Y."/>
            <person name="Fang Y."/>
            <person name="Zhang F."/>
        </authorList>
    </citation>
    <scope>NUCLEOTIDE SEQUENCE [LARGE SCALE GENOMIC DNA]</scope>
    <source>
        <strain evidence="2 3">36D10-4-7</strain>
    </source>
</reference>
<keyword evidence="3" id="KW-1185">Reference proteome</keyword>
<feature type="transmembrane region" description="Helical" evidence="1">
    <location>
        <begin position="21"/>
        <end position="45"/>
    </location>
</feature>